<keyword evidence="6" id="KW-1185">Reference proteome</keyword>
<dbReference type="Proteomes" id="UP000322000">
    <property type="component" value="Chromosome 8"/>
</dbReference>
<dbReference type="InterPro" id="IPR018612">
    <property type="entry name" value="NSRP1_N"/>
</dbReference>
<evidence type="ECO:0000256" key="3">
    <source>
        <dbReference type="SAM" id="Coils"/>
    </source>
</evidence>
<dbReference type="FunCoup" id="A0A7E5VTX4">
    <property type="interactions" value="229"/>
</dbReference>
<evidence type="ECO:0000313" key="6">
    <source>
        <dbReference type="Proteomes" id="UP000322000"/>
    </source>
</evidence>
<dbReference type="PANTHER" id="PTHR31938:SF4">
    <property type="entry name" value="NUCLEAR SPECKLE SPLICING REGULATORY PROTEIN 1"/>
    <property type="match status" value="1"/>
</dbReference>
<feature type="region of interest" description="Disordered" evidence="4">
    <location>
        <begin position="186"/>
        <end position="336"/>
    </location>
</feature>
<dbReference type="GO" id="GO:0000381">
    <property type="term" value="P:regulation of alternative mRNA splicing, via spliceosome"/>
    <property type="evidence" value="ECO:0007669"/>
    <property type="project" value="InterPro"/>
</dbReference>
<feature type="compositionally biased region" description="Acidic residues" evidence="4">
    <location>
        <begin position="266"/>
        <end position="285"/>
    </location>
</feature>
<gene>
    <name evidence="7" type="primary">LOC113496540</name>
</gene>
<dbReference type="RefSeq" id="XP_026731596.1">
    <property type="nucleotide sequence ID" value="XM_026875795.1"/>
</dbReference>
<feature type="compositionally biased region" description="Basic and acidic residues" evidence="4">
    <location>
        <begin position="228"/>
        <end position="237"/>
    </location>
</feature>
<dbReference type="InterPro" id="IPR042816">
    <property type="entry name" value="Nsrp1"/>
</dbReference>
<evidence type="ECO:0000313" key="7">
    <source>
        <dbReference type="RefSeq" id="XP_026731596.1"/>
    </source>
</evidence>
<feature type="compositionally biased region" description="Basic and acidic residues" evidence="4">
    <location>
        <begin position="307"/>
        <end position="336"/>
    </location>
</feature>
<dbReference type="Pfam" id="PF09745">
    <property type="entry name" value="NSRP1_N"/>
    <property type="match status" value="1"/>
</dbReference>
<organism evidence="6 7">
    <name type="scientific">Trichoplusia ni</name>
    <name type="common">Cabbage looper</name>
    <dbReference type="NCBI Taxonomy" id="7111"/>
    <lineage>
        <taxon>Eukaryota</taxon>
        <taxon>Metazoa</taxon>
        <taxon>Ecdysozoa</taxon>
        <taxon>Arthropoda</taxon>
        <taxon>Hexapoda</taxon>
        <taxon>Insecta</taxon>
        <taxon>Pterygota</taxon>
        <taxon>Neoptera</taxon>
        <taxon>Endopterygota</taxon>
        <taxon>Lepidoptera</taxon>
        <taxon>Glossata</taxon>
        <taxon>Ditrysia</taxon>
        <taxon>Noctuoidea</taxon>
        <taxon>Noctuidae</taxon>
        <taxon>Plusiinae</taxon>
        <taxon>Trichoplusia</taxon>
    </lineage>
</organism>
<feature type="compositionally biased region" description="Basic and acidic residues" evidence="4">
    <location>
        <begin position="246"/>
        <end position="265"/>
    </location>
</feature>
<feature type="compositionally biased region" description="Polar residues" evidence="4">
    <location>
        <begin position="47"/>
        <end position="56"/>
    </location>
</feature>
<proteinExistence type="inferred from homology"/>
<dbReference type="GeneID" id="113496540"/>
<accession>A0A7E5VTX4</accession>
<evidence type="ECO:0000256" key="4">
    <source>
        <dbReference type="SAM" id="MobiDB-lite"/>
    </source>
</evidence>
<feature type="region of interest" description="Disordered" evidence="4">
    <location>
        <begin position="24"/>
        <end position="59"/>
    </location>
</feature>
<dbReference type="PANTHER" id="PTHR31938">
    <property type="entry name" value="NUCLEAR SPECKLE SPLICING REGULATORY PROTEIN 1"/>
    <property type="match status" value="1"/>
</dbReference>
<reference evidence="7" key="1">
    <citation type="submission" date="2025-08" db="UniProtKB">
        <authorList>
            <consortium name="RefSeq"/>
        </authorList>
    </citation>
    <scope>IDENTIFICATION</scope>
</reference>
<sequence>MSNKKYGLILAEKGKKQPVFQASRNVFGNESDSEDDANKKPVLLRPSDNTTRQAKITQEKALTEDPTVYQYDEIYEEMVTKKEKVKVKTKEEKKPQYIENLMKAANKRKIENERRIERQVQKERELEGSEFEDKEVFVTSAYKKKLEEMRLEEEQEKREEYLESIGDVTKQKDLGGFYRHLYEQKLGKEKEVNVDTPELAKEKTTQRPKTTSESIDTQKKRNYRKRKSSDSKTRLSEGEIEDSDEEINRVNLDDIRMAKRNKQEENIDADSDFSIDESSDEEGNSEEVSQKNKEKKLSKNGTIKTNTIEKENAGRDKSPKPEKQELKENKETIEPKPKIDIWKKRTVGPVFDEALKRYYERKSARGC</sequence>
<evidence type="ECO:0000256" key="1">
    <source>
        <dbReference type="ARBA" id="ARBA00010126"/>
    </source>
</evidence>
<evidence type="ECO:0000256" key="2">
    <source>
        <dbReference type="ARBA" id="ARBA00023054"/>
    </source>
</evidence>
<dbReference type="InParanoid" id="A0A7E5VTX4"/>
<feature type="domain" description="Nuclear speckle splicing regulatory protein 1 N-terminal" evidence="5">
    <location>
        <begin position="56"/>
        <end position="171"/>
    </location>
</feature>
<protein>
    <submittedName>
        <fullName evidence="7">Nuclear speckle splicing regulatory protein 1</fullName>
    </submittedName>
</protein>
<feature type="compositionally biased region" description="Basic and acidic residues" evidence="4">
    <location>
        <begin position="186"/>
        <end position="205"/>
    </location>
</feature>
<feature type="compositionally biased region" description="Basic and acidic residues" evidence="4">
    <location>
        <begin position="288"/>
        <end position="297"/>
    </location>
</feature>
<dbReference type="AlphaFoldDB" id="A0A7E5VTX4"/>
<feature type="coiled-coil region" evidence="3">
    <location>
        <begin position="102"/>
        <end position="171"/>
    </location>
</feature>
<dbReference type="KEGG" id="tnl:113496540"/>
<name>A0A7E5VTX4_TRINI</name>
<comment type="similarity">
    <text evidence="1">Belongs to the NSRP1 family.</text>
</comment>
<dbReference type="OrthoDB" id="163794at2759"/>
<evidence type="ECO:0000259" key="5">
    <source>
        <dbReference type="Pfam" id="PF09745"/>
    </source>
</evidence>
<keyword evidence="2 3" id="KW-0175">Coiled coil</keyword>